<dbReference type="InterPro" id="IPR050596">
    <property type="entry name" value="AspAT/PAT-like"/>
</dbReference>
<comment type="caution">
    <text evidence="8">The sequence shown here is derived from an EMBL/GenBank/DDBJ whole genome shotgun (WGS) entry which is preliminary data.</text>
</comment>
<dbReference type="AlphaFoldDB" id="A0A101JPI3"/>
<dbReference type="InterPro" id="IPR015422">
    <property type="entry name" value="PyrdxlP-dep_Trfase_small"/>
</dbReference>
<dbReference type="Gene3D" id="3.40.640.10">
    <property type="entry name" value="Type I PLP-dependent aspartate aminotransferase-like (Major domain)"/>
    <property type="match status" value="1"/>
</dbReference>
<dbReference type="Pfam" id="PF00155">
    <property type="entry name" value="Aminotran_1_2"/>
    <property type="match status" value="1"/>
</dbReference>
<comment type="cofactor">
    <cofactor evidence="1 6">
        <name>pyridoxal 5'-phosphate</name>
        <dbReference type="ChEBI" id="CHEBI:597326"/>
    </cofactor>
</comment>
<gene>
    <name evidence="8" type="ORF">ASB62_03970</name>
</gene>
<evidence type="ECO:0000313" key="8">
    <source>
        <dbReference type="EMBL" id="KUL30563.1"/>
    </source>
</evidence>
<dbReference type="GO" id="GO:0006520">
    <property type="term" value="P:amino acid metabolic process"/>
    <property type="evidence" value="ECO:0007669"/>
    <property type="project" value="InterPro"/>
</dbReference>
<keyword evidence="9" id="KW-1185">Reference proteome</keyword>
<dbReference type="EMBL" id="LMBR01000090">
    <property type="protein sequence ID" value="KUL30563.1"/>
    <property type="molecule type" value="Genomic_DNA"/>
</dbReference>
<dbReference type="RefSeq" id="WP_059138727.1">
    <property type="nucleotide sequence ID" value="NZ_LMBR01000090.1"/>
</dbReference>
<dbReference type="SUPFAM" id="SSF53383">
    <property type="entry name" value="PLP-dependent transferases"/>
    <property type="match status" value="1"/>
</dbReference>
<dbReference type="InterPro" id="IPR015424">
    <property type="entry name" value="PyrdxlP-dep_Trfase"/>
</dbReference>
<dbReference type="OrthoDB" id="9802328at2"/>
<dbReference type="InterPro" id="IPR015421">
    <property type="entry name" value="PyrdxlP-dep_Trfase_major"/>
</dbReference>
<evidence type="ECO:0000256" key="3">
    <source>
        <dbReference type="ARBA" id="ARBA00022576"/>
    </source>
</evidence>
<feature type="domain" description="Aminotransferase class I/classII large" evidence="7">
    <location>
        <begin position="40"/>
        <end position="397"/>
    </location>
</feature>
<dbReference type="Gene3D" id="3.90.1150.10">
    <property type="entry name" value="Aspartate Aminotransferase, domain 1"/>
    <property type="match status" value="1"/>
</dbReference>
<dbReference type="CDD" id="cd00609">
    <property type="entry name" value="AAT_like"/>
    <property type="match status" value="1"/>
</dbReference>
<evidence type="ECO:0000256" key="4">
    <source>
        <dbReference type="ARBA" id="ARBA00022679"/>
    </source>
</evidence>
<protein>
    <recommendedName>
        <fullName evidence="6">Aminotransferase</fullName>
        <ecNumber evidence="6">2.6.1.-</ecNumber>
    </recommendedName>
</protein>
<keyword evidence="4 6" id="KW-0808">Transferase</keyword>
<dbReference type="Proteomes" id="UP000053937">
    <property type="component" value="Unassembled WGS sequence"/>
</dbReference>
<keyword evidence="3 6" id="KW-0032">Aminotransferase</keyword>
<evidence type="ECO:0000313" key="9">
    <source>
        <dbReference type="Proteomes" id="UP000053937"/>
    </source>
</evidence>
<dbReference type="InterPro" id="IPR004839">
    <property type="entry name" value="Aminotransferase_I/II_large"/>
</dbReference>
<sequence length="402" mass="44364">MSTTNVPGQEYLTRRVLSMQESQTMRITGLANKMKAEGKNIVSLSAGEPDFPTPDHVNQAGIDAIRAGFTRYTANSGIPELKKAIQEKFRRDNGIEFQENQIIVSNGGKQTLANTFLALCQEGDEVIVPAPYWVSFPEMVRLAGAEPVILNTTLESDYKITPLQLEAAITPRTKILVLNSPSNPTGTVYSETEVRALMKVLEGRNVFVLSDEMYDMIVYGGVRAFSPARIPEMKDWVIVSNGVSKTYAMTGWRIGFLAGPKWLIDACDKIQSQTTSNPNAIAQKAAVAALIGDQQIVEDRRLEFEKRRDYMYEALNGIPGFRTALPQGAFYIFPSISGVLGKTFNGVVMKDSADVAEYLLKEHYVATVPGDAFGAPENLRLSYAASISELEEAIKRIRKAFQ</sequence>
<evidence type="ECO:0000259" key="7">
    <source>
        <dbReference type="Pfam" id="PF00155"/>
    </source>
</evidence>
<dbReference type="FunFam" id="3.40.640.10:FF:000033">
    <property type="entry name" value="Aspartate aminotransferase"/>
    <property type="match status" value="1"/>
</dbReference>
<comment type="similarity">
    <text evidence="2 6">Belongs to the class-I pyridoxal-phosphate-dependent aminotransferase family.</text>
</comment>
<accession>A0A101JPI3</accession>
<evidence type="ECO:0000256" key="2">
    <source>
        <dbReference type="ARBA" id="ARBA00007441"/>
    </source>
</evidence>
<dbReference type="EC" id="2.6.1.-" evidence="6"/>
<reference evidence="8 9" key="1">
    <citation type="submission" date="2015-10" db="EMBL/GenBank/DDBJ databases">
        <title>Draft Genome Sequence of Chlorobium limicola strain Frasassi Growing under Artificial Lighting in the Frasassi Cave System.</title>
        <authorList>
            <person name="Mansor M."/>
            <person name="Macalady J."/>
        </authorList>
    </citation>
    <scope>NUCLEOTIDE SEQUENCE [LARGE SCALE GENOMIC DNA]</scope>
    <source>
        <strain evidence="8 9">Frasassi</strain>
    </source>
</reference>
<evidence type="ECO:0000256" key="6">
    <source>
        <dbReference type="RuleBase" id="RU000481"/>
    </source>
</evidence>
<dbReference type="PANTHER" id="PTHR46383:SF1">
    <property type="entry name" value="ASPARTATE AMINOTRANSFERASE"/>
    <property type="match status" value="1"/>
</dbReference>
<keyword evidence="5" id="KW-0663">Pyridoxal phosphate</keyword>
<proteinExistence type="inferred from homology"/>
<organism evidence="8 9">
    <name type="scientific">Chlorobium limicola</name>
    <dbReference type="NCBI Taxonomy" id="1092"/>
    <lineage>
        <taxon>Bacteria</taxon>
        <taxon>Pseudomonadati</taxon>
        <taxon>Chlorobiota</taxon>
        <taxon>Chlorobiia</taxon>
        <taxon>Chlorobiales</taxon>
        <taxon>Chlorobiaceae</taxon>
        <taxon>Chlorobium/Pelodictyon group</taxon>
        <taxon>Chlorobium</taxon>
    </lineage>
</organism>
<dbReference type="GO" id="GO:0008483">
    <property type="term" value="F:transaminase activity"/>
    <property type="evidence" value="ECO:0007669"/>
    <property type="project" value="UniProtKB-KW"/>
</dbReference>
<dbReference type="InterPro" id="IPR004838">
    <property type="entry name" value="NHTrfase_class1_PyrdxlP-BS"/>
</dbReference>
<dbReference type="GO" id="GO:0030170">
    <property type="term" value="F:pyridoxal phosphate binding"/>
    <property type="evidence" value="ECO:0007669"/>
    <property type="project" value="InterPro"/>
</dbReference>
<evidence type="ECO:0000256" key="5">
    <source>
        <dbReference type="ARBA" id="ARBA00022898"/>
    </source>
</evidence>
<dbReference type="PROSITE" id="PS00105">
    <property type="entry name" value="AA_TRANSFER_CLASS_1"/>
    <property type="match status" value="1"/>
</dbReference>
<evidence type="ECO:0000256" key="1">
    <source>
        <dbReference type="ARBA" id="ARBA00001933"/>
    </source>
</evidence>
<name>A0A101JPI3_CHLLI</name>
<dbReference type="PANTHER" id="PTHR46383">
    <property type="entry name" value="ASPARTATE AMINOTRANSFERASE"/>
    <property type="match status" value="1"/>
</dbReference>